<feature type="non-terminal residue" evidence="2">
    <location>
        <position position="309"/>
    </location>
</feature>
<feature type="region of interest" description="Disordered" evidence="1">
    <location>
        <begin position="108"/>
        <end position="191"/>
    </location>
</feature>
<organism evidence="2 3">
    <name type="scientific">Durusdinium trenchii</name>
    <dbReference type="NCBI Taxonomy" id="1381693"/>
    <lineage>
        <taxon>Eukaryota</taxon>
        <taxon>Sar</taxon>
        <taxon>Alveolata</taxon>
        <taxon>Dinophyceae</taxon>
        <taxon>Suessiales</taxon>
        <taxon>Symbiodiniaceae</taxon>
        <taxon>Durusdinium</taxon>
    </lineage>
</organism>
<evidence type="ECO:0000256" key="1">
    <source>
        <dbReference type="SAM" id="MobiDB-lite"/>
    </source>
</evidence>
<keyword evidence="3" id="KW-1185">Reference proteome</keyword>
<evidence type="ECO:0000313" key="3">
    <source>
        <dbReference type="Proteomes" id="UP001642484"/>
    </source>
</evidence>
<dbReference type="EMBL" id="CAXAMN010009794">
    <property type="protein sequence ID" value="CAK9029829.1"/>
    <property type="molecule type" value="Genomic_DNA"/>
</dbReference>
<dbReference type="Proteomes" id="UP001642484">
    <property type="component" value="Unassembled WGS sequence"/>
</dbReference>
<comment type="caution">
    <text evidence="2">The sequence shown here is derived from an EMBL/GenBank/DDBJ whole genome shotgun (WGS) entry which is preliminary data.</text>
</comment>
<gene>
    <name evidence="2" type="ORF">CCMP2556_LOCUS17646</name>
</gene>
<feature type="region of interest" description="Disordered" evidence="1">
    <location>
        <begin position="289"/>
        <end position="309"/>
    </location>
</feature>
<accession>A0ABP0KV43</accession>
<sequence length="309" mass="33970">MARDLVCDFCKAHIKPHVPLPAQSGRITQFNQLVGVDVKYLPGWLPNQKIKSVNMVDQGSCFQQIVPFFEQETSMLIGKIFAEAWVRWAGPPESVIVDPAQTMLGRPVASQVHEPAEPSQDPGPFEISSPGSNVDMHVTKPHDAEHEPESQVKDRAIEPYVNPKSLPYVPEEESSYGPVRRRVSTKSQSSSLFRPPAMLADDFSELMKDLVPSLIENAISSEQGTSSSSASSAAGVKRDREDDVTPIEEPPAQRARNVDSEVLSIEEVAEAWNDGIETLIAAHIQKKLSKELPPHGNPPELQALVDESK</sequence>
<reference evidence="2 3" key="1">
    <citation type="submission" date="2024-02" db="EMBL/GenBank/DDBJ databases">
        <authorList>
            <person name="Chen Y."/>
            <person name="Shah S."/>
            <person name="Dougan E. K."/>
            <person name="Thang M."/>
            <person name="Chan C."/>
        </authorList>
    </citation>
    <scope>NUCLEOTIDE SEQUENCE [LARGE SCALE GENOMIC DNA]</scope>
</reference>
<protein>
    <submittedName>
        <fullName evidence="2">Uncharacterized protein</fullName>
    </submittedName>
</protein>
<name>A0ABP0KV43_9DINO</name>
<feature type="region of interest" description="Disordered" evidence="1">
    <location>
        <begin position="219"/>
        <end position="258"/>
    </location>
</feature>
<evidence type="ECO:0000313" key="2">
    <source>
        <dbReference type="EMBL" id="CAK9029829.1"/>
    </source>
</evidence>
<proteinExistence type="predicted"/>
<feature type="compositionally biased region" description="Basic and acidic residues" evidence="1">
    <location>
        <begin position="137"/>
        <end position="157"/>
    </location>
</feature>